<dbReference type="Proteomes" id="UP000277582">
    <property type="component" value="Unassembled WGS sequence"/>
</dbReference>
<dbReference type="OrthoDB" id="372274at2157"/>
<feature type="coiled-coil region" evidence="1">
    <location>
        <begin position="172"/>
        <end position="199"/>
    </location>
</feature>
<protein>
    <submittedName>
        <fullName evidence="2">Uncharacterized protein</fullName>
    </submittedName>
</protein>
<evidence type="ECO:0000313" key="2">
    <source>
        <dbReference type="EMBL" id="RSN72735.1"/>
    </source>
</evidence>
<proteinExistence type="predicted"/>
<keyword evidence="3" id="KW-1185">Reference proteome</keyword>
<accession>A0A3R9PCN6</accession>
<dbReference type="EMBL" id="RCOS01000140">
    <property type="protein sequence ID" value="RSN72735.1"/>
    <property type="molecule type" value="Genomic_DNA"/>
</dbReference>
<keyword evidence="1" id="KW-0175">Coiled coil</keyword>
<name>A0A3R9PCN6_9CREN</name>
<sequence>MFGLVLDCSSLIPCGEKSEEMKEAIKKLGFMLHKLNCVIYLSSHLIRVYNTKVKPELEHHHPLPPFQASLHRILPMLVKGTKLRKLEGIKFHILEKTRVQHYNVDDVGLAEEEDKEILKIALAAASRHEKVFLVTADRHFLEGINRARLLDRYQDEGQKIEIVTPKQFYDFLITREEEQEELKRRLERLMKELVGEEEKPKAENLNNSSNH</sequence>
<organism evidence="2 3">
    <name type="scientific">Candidatus Methanodesulfokora washburnensis</name>
    <dbReference type="NCBI Taxonomy" id="2478471"/>
    <lineage>
        <taxon>Archaea</taxon>
        <taxon>Thermoproteota</taxon>
        <taxon>Candidatus Korarchaeia</taxon>
        <taxon>Candidatus Korarchaeia incertae sedis</taxon>
        <taxon>Candidatus Methanodesulfokora</taxon>
    </lineage>
</organism>
<dbReference type="RefSeq" id="WP_125672316.1">
    <property type="nucleotide sequence ID" value="NZ_RCOS01000140.1"/>
</dbReference>
<evidence type="ECO:0000313" key="3">
    <source>
        <dbReference type="Proteomes" id="UP000277582"/>
    </source>
</evidence>
<comment type="caution">
    <text evidence="2">The sequence shown here is derived from an EMBL/GenBank/DDBJ whole genome shotgun (WGS) entry which is preliminary data.</text>
</comment>
<reference evidence="2 3" key="1">
    <citation type="submission" date="2018-10" db="EMBL/GenBank/DDBJ databases">
        <title>Co-occurring genomic capacity for anaerobic methane metabolism and dissimilatory sulfite reduction discovered in the Korarchaeota.</title>
        <authorList>
            <person name="Mckay L.J."/>
            <person name="Dlakic M."/>
            <person name="Fields M.W."/>
            <person name="Delmont T.O."/>
            <person name="Eren A.M."/>
            <person name="Jay Z.J."/>
            <person name="Klingelsmith K.B."/>
            <person name="Rusch D.B."/>
            <person name="Inskeep W.P."/>
        </authorList>
    </citation>
    <scope>NUCLEOTIDE SEQUENCE [LARGE SCALE GENOMIC DNA]</scope>
    <source>
        <strain evidence="2 3">MDKW</strain>
    </source>
</reference>
<gene>
    <name evidence="2" type="ORF">D6D85_12620</name>
</gene>
<dbReference type="AlphaFoldDB" id="A0A3R9PCN6"/>
<evidence type="ECO:0000256" key="1">
    <source>
        <dbReference type="SAM" id="Coils"/>
    </source>
</evidence>